<keyword evidence="2" id="KW-1185">Reference proteome</keyword>
<dbReference type="RefSeq" id="WP_237253493.1">
    <property type="nucleotide sequence ID" value="NZ_JAKJXE010000015.1"/>
</dbReference>
<evidence type="ECO:0000313" key="2">
    <source>
        <dbReference type="Proteomes" id="UP001162905"/>
    </source>
</evidence>
<organism evidence="1 2">
    <name type="scientific">Pseudomonas petrae</name>
    <dbReference type="NCBI Taxonomy" id="2912190"/>
    <lineage>
        <taxon>Bacteria</taxon>
        <taxon>Pseudomonadati</taxon>
        <taxon>Pseudomonadota</taxon>
        <taxon>Gammaproteobacteria</taxon>
        <taxon>Pseudomonadales</taxon>
        <taxon>Pseudomonadaceae</taxon>
        <taxon>Pseudomonas</taxon>
    </lineage>
</organism>
<comment type="caution">
    <text evidence="1">The sequence shown here is derived from an EMBL/GenBank/DDBJ whole genome shotgun (WGS) entry which is preliminary data.</text>
</comment>
<gene>
    <name evidence="1" type="ORF">L4G47_17785</name>
</gene>
<sequence length="87" mass="9577">MMHADLIDQDDLISQLRAIGLEVPSGVSAEQACAQAVRGLNNDRARELRKLVEKLLSGSATILPAVRQAIDQQLLPSLATYNRNMHR</sequence>
<protein>
    <submittedName>
        <fullName evidence="1">Uncharacterized protein</fullName>
    </submittedName>
</protein>
<reference evidence="1" key="1">
    <citation type="submission" date="2022-01" db="EMBL/GenBank/DDBJ databases">
        <title>Pseudomonas sp. nov. isolated from Antarctic regolith.</title>
        <authorList>
            <person name="Novakova D."/>
            <person name="Sedlar K."/>
        </authorList>
    </citation>
    <scope>NUCLEOTIDE SEQUENCE</scope>
    <source>
        <strain evidence="1">P2647</strain>
    </source>
</reference>
<dbReference type="EMBL" id="JAKJXH010000019">
    <property type="protein sequence ID" value="MCF7544051.1"/>
    <property type="molecule type" value="Genomic_DNA"/>
</dbReference>
<name>A0ABS9I9X9_9PSED</name>
<evidence type="ECO:0000313" key="1">
    <source>
        <dbReference type="EMBL" id="MCF7544051.1"/>
    </source>
</evidence>
<accession>A0ABS9I9X9</accession>
<dbReference type="Proteomes" id="UP001162905">
    <property type="component" value="Unassembled WGS sequence"/>
</dbReference>
<proteinExistence type="predicted"/>